<dbReference type="Proteomes" id="UP001589747">
    <property type="component" value="Unassembled WGS sequence"/>
</dbReference>
<gene>
    <name evidence="2" type="ORF">ACFFSY_11870</name>
</gene>
<comment type="caution">
    <text evidence="2">The sequence shown here is derived from an EMBL/GenBank/DDBJ whole genome shotgun (WGS) entry which is preliminary data.</text>
</comment>
<evidence type="ECO:0000256" key="1">
    <source>
        <dbReference type="SAM" id="Phobius"/>
    </source>
</evidence>
<evidence type="ECO:0000313" key="3">
    <source>
        <dbReference type="Proteomes" id="UP001589747"/>
    </source>
</evidence>
<feature type="transmembrane region" description="Helical" evidence="1">
    <location>
        <begin position="265"/>
        <end position="287"/>
    </location>
</feature>
<dbReference type="Pfam" id="PF09991">
    <property type="entry name" value="DUF2232"/>
    <property type="match status" value="1"/>
</dbReference>
<feature type="transmembrane region" description="Helical" evidence="1">
    <location>
        <begin position="48"/>
        <end position="74"/>
    </location>
</feature>
<feature type="transmembrane region" description="Helical" evidence="1">
    <location>
        <begin position="156"/>
        <end position="179"/>
    </location>
</feature>
<dbReference type="EMBL" id="JBHMDO010000022">
    <property type="protein sequence ID" value="MFB9326611.1"/>
    <property type="molecule type" value="Genomic_DNA"/>
</dbReference>
<keyword evidence="3" id="KW-1185">Reference proteome</keyword>
<proteinExistence type="predicted"/>
<evidence type="ECO:0000313" key="2">
    <source>
        <dbReference type="EMBL" id="MFB9326611.1"/>
    </source>
</evidence>
<reference evidence="2 3" key="1">
    <citation type="submission" date="2024-09" db="EMBL/GenBank/DDBJ databases">
        <authorList>
            <person name="Sun Q."/>
            <person name="Mori K."/>
        </authorList>
    </citation>
    <scope>NUCLEOTIDE SEQUENCE [LARGE SCALE GENOMIC DNA]</scope>
    <source>
        <strain evidence="2 3">TISTR 2452</strain>
    </source>
</reference>
<dbReference type="PANTHER" id="PTHR41324">
    <property type="entry name" value="MEMBRANE PROTEIN-RELATED"/>
    <property type="match status" value="1"/>
</dbReference>
<keyword evidence="1" id="KW-0812">Transmembrane</keyword>
<feature type="transmembrane region" description="Helical" evidence="1">
    <location>
        <begin position="200"/>
        <end position="219"/>
    </location>
</feature>
<keyword evidence="1" id="KW-1133">Transmembrane helix</keyword>
<accession>A0ABV5KN14</accession>
<keyword evidence="1" id="KW-0472">Membrane</keyword>
<sequence>MKSLLWSGLLLALLLAIAVPLLNALALVVMLVPAVMLYATLSKPMFAIHMAAALGIALAILGPPALIVGLFFVAPSIVMGHLYRKGAPARKVITTTLLTLLAELMLELVLLDWLFDMSLLTEIRDLILRVTGDLDAQGLLPASWSADMTDVFIQTMIHSIPMTMITVAFLYAVITHAIVRPLLRASGLAVPGLQKARQWMLPRIMVFYYVIVLFADMVVPAQGDSFLTVALLNLVPLMRLAFTIQAIGFFFYVAHERGWSRIVPILLAALVVAFPPLSLIGVFDTAFPIRAAFKKP</sequence>
<feature type="transmembrane region" description="Helical" evidence="1">
    <location>
        <begin position="95"/>
        <end position="115"/>
    </location>
</feature>
<protein>
    <submittedName>
        <fullName evidence="2">DUF2232 domain-containing protein</fullName>
    </submittedName>
</protein>
<name>A0ABV5KN14_9BACL</name>
<organism evidence="2 3">
    <name type="scientific">Paenibacillus aurantiacus</name>
    <dbReference type="NCBI Taxonomy" id="1936118"/>
    <lineage>
        <taxon>Bacteria</taxon>
        <taxon>Bacillati</taxon>
        <taxon>Bacillota</taxon>
        <taxon>Bacilli</taxon>
        <taxon>Bacillales</taxon>
        <taxon>Paenibacillaceae</taxon>
        <taxon>Paenibacillus</taxon>
    </lineage>
</organism>
<dbReference type="PANTHER" id="PTHR41324:SF1">
    <property type="entry name" value="DUF2232 DOMAIN-CONTAINING PROTEIN"/>
    <property type="match status" value="1"/>
</dbReference>
<dbReference type="RefSeq" id="WP_377494080.1">
    <property type="nucleotide sequence ID" value="NZ_JBHMDO010000022.1"/>
</dbReference>
<dbReference type="InterPro" id="IPR018710">
    <property type="entry name" value="DUF2232"/>
</dbReference>
<feature type="transmembrane region" description="Helical" evidence="1">
    <location>
        <begin position="225"/>
        <end position="253"/>
    </location>
</feature>